<feature type="transmembrane region" description="Helical" evidence="2">
    <location>
        <begin position="583"/>
        <end position="607"/>
    </location>
</feature>
<feature type="domain" description="PLOD1-3-like GT" evidence="3">
    <location>
        <begin position="18"/>
        <end position="104"/>
    </location>
</feature>
<dbReference type="PANTHER" id="PTHR36587">
    <property type="entry name" value="EXPRESSION SITE-ASSOCIATED GENE 3 (ESAG3)-LIKE PROTEIN"/>
    <property type="match status" value="1"/>
</dbReference>
<dbReference type="PANTHER" id="PTHR36587:SF2">
    <property type="entry name" value="EXPRESSION SITE-ASSOCIATED GENE 3 (ESAG3)-LIKE PROTEIN"/>
    <property type="match status" value="1"/>
</dbReference>
<keyword evidence="2" id="KW-1133">Transmembrane helix</keyword>
<feature type="region of interest" description="Disordered" evidence="1">
    <location>
        <begin position="303"/>
        <end position="353"/>
    </location>
</feature>
<keyword evidence="4" id="KW-0560">Oxidoreductase</keyword>
<evidence type="ECO:0000313" key="5">
    <source>
        <dbReference type="Proteomes" id="UP000078597"/>
    </source>
</evidence>
<dbReference type="GO" id="GO:0051213">
    <property type="term" value="F:dioxygenase activity"/>
    <property type="evidence" value="ECO:0007669"/>
    <property type="project" value="UniProtKB-KW"/>
</dbReference>
<protein>
    <submittedName>
        <fullName evidence="4">Procollagen lysine 5-dioxygenase, putative</fullName>
    </submittedName>
</protein>
<dbReference type="EMBL" id="FLQW01000467">
    <property type="protein sequence ID" value="SBS84073.1"/>
    <property type="molecule type" value="Genomic_DNA"/>
</dbReference>
<feature type="transmembrane region" description="Helical" evidence="2">
    <location>
        <begin position="532"/>
        <end position="562"/>
    </location>
</feature>
<keyword evidence="2" id="KW-0812">Transmembrane</keyword>
<feature type="compositionally biased region" description="Polar residues" evidence="1">
    <location>
        <begin position="322"/>
        <end position="353"/>
    </location>
</feature>
<keyword evidence="4" id="KW-0223">Dioxygenase</keyword>
<sequence length="612" mass="72072">MCKEVEINVEQMKEKIRNSKLHVLTFATHEQGYFNTLKESCNSLNIKLNVLGWGKKWGGFIEKLVKVKEYLKVCKDNDIILFVDGFDSILLQPANVIIERYIINYDNLFVCTSESTYSSNYFFFKMIENMHLIFHNSIFKCNDNTEWDSTNIMDKYKDFTYFYKNLNLLNSGGWISTVYLAKKILQYIPSFIENDQVFLTNLYLDCNYLLKIQNDQKKYAQNEQKKFAQNEQKKFAQDELIEQFDNKEQLQYYNKIIIDNHNVIFHLFRNKSNVMLLRYEDCVHFFPFKPLLNTYYLNRQGKNEERKKKQLIGRSAEKDDQNGQNGHNSDGMLTSQNGKNSDNVLASQNGHNSDNVLASQNEQILFPANSLEKKKSSIITRIKQILMKKKKKKVSYGDTSYYDDYCGDEENLKRIKLLKQSSKNKIEWMQRKTVLDDFYMDNSSNNSGNNGSNGEKNNNCNVRKIGQIEKTFNYSIVDTHTHTSPCILHIHCMRNIDSIIRTMGLNNMYSSKWYSNIWYLSYSLKGTMNFNYFSLLFSTVIASVSFSLIHMKYILTFLIHILDTNFDLYCMKDKRYISKAMFFLNDIEISCFLSFALAVLFWVFYIFNKSIV</sequence>
<evidence type="ECO:0000256" key="2">
    <source>
        <dbReference type="SAM" id="Phobius"/>
    </source>
</evidence>
<keyword evidence="2" id="KW-0472">Membrane</keyword>
<organism evidence="4 5">
    <name type="scientific">Plasmodium malariae</name>
    <dbReference type="NCBI Taxonomy" id="5858"/>
    <lineage>
        <taxon>Eukaryota</taxon>
        <taxon>Sar</taxon>
        <taxon>Alveolata</taxon>
        <taxon>Apicomplexa</taxon>
        <taxon>Aconoidasida</taxon>
        <taxon>Haemosporida</taxon>
        <taxon>Plasmodiidae</taxon>
        <taxon>Plasmodium</taxon>
        <taxon>Plasmodium (Plasmodium)</taxon>
    </lineage>
</organism>
<evidence type="ECO:0000313" key="4">
    <source>
        <dbReference type="EMBL" id="SBS84073.1"/>
    </source>
</evidence>
<dbReference type="CDD" id="cd22997">
    <property type="entry name" value="GT_LH"/>
    <property type="match status" value="1"/>
</dbReference>
<accession>A0A1A8VWK2</accession>
<dbReference type="AlphaFoldDB" id="A0A1A8VWK2"/>
<name>A0A1A8VWK2_PLAMA</name>
<evidence type="ECO:0000256" key="1">
    <source>
        <dbReference type="SAM" id="MobiDB-lite"/>
    </source>
</evidence>
<proteinExistence type="predicted"/>
<dbReference type="InterPro" id="IPR057589">
    <property type="entry name" value="GT_PLOD"/>
</dbReference>
<evidence type="ECO:0000259" key="3">
    <source>
        <dbReference type="Pfam" id="PF25342"/>
    </source>
</evidence>
<dbReference type="VEuPathDB" id="PlasmoDB:PmUG01_07041600"/>
<reference evidence="5" key="1">
    <citation type="submission" date="2016-05" db="EMBL/GenBank/DDBJ databases">
        <authorList>
            <person name="Naeem Raeece"/>
        </authorList>
    </citation>
    <scope>NUCLEOTIDE SEQUENCE [LARGE SCALE GENOMIC DNA]</scope>
</reference>
<gene>
    <name evidence="4" type="ORF">PMALA_008730</name>
</gene>
<dbReference type="Pfam" id="PF25342">
    <property type="entry name" value="GT_PLOD"/>
    <property type="match status" value="1"/>
</dbReference>
<dbReference type="Proteomes" id="UP000078597">
    <property type="component" value="Unassembled WGS sequence"/>
</dbReference>